<dbReference type="AlphaFoldDB" id="A0A0F6W787"/>
<proteinExistence type="predicted"/>
<keyword evidence="2" id="KW-1185">Reference proteome</keyword>
<dbReference type="STRING" id="927083.DB32_006335"/>
<protein>
    <submittedName>
        <fullName evidence="1">Uncharacterized protein</fullName>
    </submittedName>
</protein>
<dbReference type="EMBL" id="CP011125">
    <property type="protein sequence ID" value="AKF09186.1"/>
    <property type="molecule type" value="Genomic_DNA"/>
</dbReference>
<reference evidence="1 2" key="1">
    <citation type="submission" date="2015-03" db="EMBL/GenBank/DDBJ databases">
        <title>Genome assembly of Sandaracinus amylolyticus DSM 53668.</title>
        <authorList>
            <person name="Sharma G."/>
            <person name="Subramanian S."/>
        </authorList>
    </citation>
    <scope>NUCLEOTIDE SEQUENCE [LARGE SCALE GENOMIC DNA]</scope>
    <source>
        <strain evidence="1 2">DSM 53668</strain>
    </source>
</reference>
<evidence type="ECO:0000313" key="1">
    <source>
        <dbReference type="EMBL" id="AKF09186.1"/>
    </source>
</evidence>
<organism evidence="1 2">
    <name type="scientific">Sandaracinus amylolyticus</name>
    <dbReference type="NCBI Taxonomy" id="927083"/>
    <lineage>
        <taxon>Bacteria</taxon>
        <taxon>Pseudomonadati</taxon>
        <taxon>Myxococcota</taxon>
        <taxon>Polyangia</taxon>
        <taxon>Polyangiales</taxon>
        <taxon>Sandaracinaceae</taxon>
        <taxon>Sandaracinus</taxon>
    </lineage>
</organism>
<sequence length="169" mass="18877">MEFPRPVDPEFVADCPYGPGGLLIDAILAVDPAASMVRARMPTHDELPLTREQRAHPVRHPRHVSGGLMVHMTGMVGFAHAYYVLGLRHADGWIGYGGRIHNARFRALASPGEPMELECVAKLVRRGAKRVLARYDLRFYQGAKLIYEGDQTAMWLRLEEGTDLTALED</sequence>
<gene>
    <name evidence="1" type="ORF">DB32_006335</name>
</gene>
<dbReference type="Proteomes" id="UP000034883">
    <property type="component" value="Chromosome"/>
</dbReference>
<accession>A0A0F6W787</accession>
<dbReference type="SUPFAM" id="SSF54637">
    <property type="entry name" value="Thioesterase/thiol ester dehydrase-isomerase"/>
    <property type="match status" value="1"/>
</dbReference>
<dbReference type="OrthoDB" id="5509504at2"/>
<dbReference type="KEGG" id="samy:DB32_006335"/>
<dbReference type="Gene3D" id="3.10.129.10">
    <property type="entry name" value="Hotdog Thioesterase"/>
    <property type="match status" value="1"/>
</dbReference>
<dbReference type="InterPro" id="IPR029069">
    <property type="entry name" value="HotDog_dom_sf"/>
</dbReference>
<dbReference type="RefSeq" id="WP_053236258.1">
    <property type="nucleotide sequence ID" value="NZ_CP011125.1"/>
</dbReference>
<name>A0A0F6W787_9BACT</name>
<evidence type="ECO:0000313" key="2">
    <source>
        <dbReference type="Proteomes" id="UP000034883"/>
    </source>
</evidence>